<gene>
    <name evidence="2" type="ORF">RRG08_010494</name>
</gene>
<dbReference type="AlphaFoldDB" id="A0AAE1APU4"/>
<protein>
    <submittedName>
        <fullName evidence="2">Uncharacterized protein</fullName>
    </submittedName>
</protein>
<comment type="caution">
    <text evidence="2">The sequence shown here is derived from an EMBL/GenBank/DDBJ whole genome shotgun (WGS) entry which is preliminary data.</text>
</comment>
<reference evidence="2" key="1">
    <citation type="journal article" date="2023" name="G3 (Bethesda)">
        <title>A reference genome for the long-term kleptoplast-retaining sea slug Elysia crispata morphotype clarki.</title>
        <authorList>
            <person name="Eastman K.E."/>
            <person name="Pendleton A.L."/>
            <person name="Shaikh M.A."/>
            <person name="Suttiyut T."/>
            <person name="Ogas R."/>
            <person name="Tomko P."/>
            <person name="Gavelis G."/>
            <person name="Widhalm J.R."/>
            <person name="Wisecaver J.H."/>
        </authorList>
    </citation>
    <scope>NUCLEOTIDE SEQUENCE</scope>
    <source>
        <strain evidence="2">ECLA1</strain>
    </source>
</reference>
<evidence type="ECO:0000256" key="1">
    <source>
        <dbReference type="SAM" id="MobiDB-lite"/>
    </source>
</evidence>
<keyword evidence="3" id="KW-1185">Reference proteome</keyword>
<evidence type="ECO:0000313" key="3">
    <source>
        <dbReference type="Proteomes" id="UP001283361"/>
    </source>
</evidence>
<dbReference type="Proteomes" id="UP001283361">
    <property type="component" value="Unassembled WGS sequence"/>
</dbReference>
<evidence type="ECO:0000313" key="2">
    <source>
        <dbReference type="EMBL" id="KAK3791091.1"/>
    </source>
</evidence>
<feature type="region of interest" description="Disordered" evidence="1">
    <location>
        <begin position="47"/>
        <end position="112"/>
    </location>
</feature>
<accession>A0AAE1APU4</accession>
<name>A0AAE1APU4_9GAST</name>
<feature type="compositionally biased region" description="Polar residues" evidence="1">
    <location>
        <begin position="62"/>
        <end position="73"/>
    </location>
</feature>
<feature type="compositionally biased region" description="Basic and acidic residues" evidence="1">
    <location>
        <begin position="80"/>
        <end position="98"/>
    </location>
</feature>
<sequence>MDTFLNFLSTFEWLRTLQFHNFDTPRLEGPQKPWVPVMKILEKSNQSLDGSAEGKGIGPETALQNTTSTSGTQAAGDPPNTDREKSKYAFKTQNKDENQAIPDNDSLSNAFNDGELSTSVITKDPVNPSSSRDIDADFCNVIAADQSKEVTNANETG</sequence>
<dbReference type="EMBL" id="JAWDGP010001486">
    <property type="protein sequence ID" value="KAK3791091.1"/>
    <property type="molecule type" value="Genomic_DNA"/>
</dbReference>
<proteinExistence type="predicted"/>
<organism evidence="2 3">
    <name type="scientific">Elysia crispata</name>
    <name type="common">lettuce slug</name>
    <dbReference type="NCBI Taxonomy" id="231223"/>
    <lineage>
        <taxon>Eukaryota</taxon>
        <taxon>Metazoa</taxon>
        <taxon>Spiralia</taxon>
        <taxon>Lophotrochozoa</taxon>
        <taxon>Mollusca</taxon>
        <taxon>Gastropoda</taxon>
        <taxon>Heterobranchia</taxon>
        <taxon>Euthyneura</taxon>
        <taxon>Panpulmonata</taxon>
        <taxon>Sacoglossa</taxon>
        <taxon>Placobranchoidea</taxon>
        <taxon>Plakobranchidae</taxon>
        <taxon>Elysia</taxon>
    </lineage>
</organism>